<dbReference type="SUPFAM" id="SSF50978">
    <property type="entry name" value="WD40 repeat-like"/>
    <property type="match status" value="1"/>
</dbReference>
<geneLocation type="nucleomorph" evidence="2"/>
<dbReference type="EMBL" id="AB996602">
    <property type="protein sequence ID" value="BAS01729.1"/>
    <property type="molecule type" value="Genomic_DNA"/>
</dbReference>
<dbReference type="AlphaFoldDB" id="A0A0H5BQX9"/>
<keyword evidence="1" id="KW-1133">Transmembrane helix</keyword>
<evidence type="ECO:0000313" key="2">
    <source>
        <dbReference type="EMBL" id="BAS01729.1"/>
    </source>
</evidence>
<dbReference type="Gene3D" id="2.130.10.10">
    <property type="entry name" value="YVTN repeat-like/Quinoprotein amine dehydrogenase"/>
    <property type="match status" value="1"/>
</dbReference>
<name>A0A0H5BQX9_9EUKA</name>
<feature type="transmembrane region" description="Helical" evidence="1">
    <location>
        <begin position="74"/>
        <end position="94"/>
    </location>
</feature>
<dbReference type="InterPro" id="IPR036322">
    <property type="entry name" value="WD40_repeat_dom_sf"/>
</dbReference>
<protein>
    <submittedName>
        <fullName evidence="2">Uncharacterized protein</fullName>
    </submittedName>
</protein>
<organism evidence="2">
    <name type="scientific">Amorphochlora amoebiformis</name>
    <dbReference type="NCBI Taxonomy" id="1561963"/>
    <lineage>
        <taxon>Eukaryota</taxon>
        <taxon>Sar</taxon>
        <taxon>Rhizaria</taxon>
        <taxon>Cercozoa</taxon>
        <taxon>Chlorarachniophyceae</taxon>
        <taxon>Amorphochlora</taxon>
    </lineage>
</organism>
<feature type="transmembrane region" description="Helical" evidence="1">
    <location>
        <begin position="26"/>
        <end position="53"/>
    </location>
</feature>
<keyword evidence="1" id="KW-0472">Membrane</keyword>
<proteinExistence type="predicted"/>
<accession>A0A0H5BQX9</accession>
<dbReference type="InterPro" id="IPR015943">
    <property type="entry name" value="WD40/YVTN_repeat-like_dom_sf"/>
</dbReference>
<reference evidence="2" key="1">
    <citation type="journal article" date="2015" name="Genome Biol. Evol.">
        <title>Nucleomorph Genome Sequences of Two Chlorarachniophytes, Amorphochlora amoebiformis and Lotharella vacuolata.</title>
        <authorList>
            <person name="Suzuki S."/>
            <person name="Shirato S."/>
            <person name="Hirakawa Y."/>
            <person name="Ishida K."/>
        </authorList>
    </citation>
    <scope>NUCLEOTIDE SEQUENCE</scope>
    <source>
        <strain evidence="2">CCMP2058</strain>
    </source>
</reference>
<keyword evidence="1" id="KW-0812">Transmembrane</keyword>
<keyword evidence="2" id="KW-0542">Nucleomorph</keyword>
<evidence type="ECO:0000256" key="1">
    <source>
        <dbReference type="SAM" id="Phobius"/>
    </source>
</evidence>
<sequence>MLVNLRNYLSIPKNTNSKMVVLNHKLFSLFVFNHIILLYHFNFNKIVFLYIKIKFISLKNRLNIQHLLLIDNCFIYKFVYLLFVATNNGGIIYVNLKNNFVKLSFHSSFSVISFITFIKDYNSLILGDTNGHIIQFGLYNNRASLFLKAYTNKISNIIIIHKIDVILTLSSENIFKIWNLRNKECIQVIKLANDGVFPLVATKSRASIILGYKIINRIF</sequence>